<evidence type="ECO:0000259" key="20">
    <source>
        <dbReference type="PROSITE" id="PS51387"/>
    </source>
</evidence>
<feature type="active site" evidence="19">
    <location>
        <position position="163"/>
    </location>
</feature>
<dbReference type="GO" id="GO:0051301">
    <property type="term" value="P:cell division"/>
    <property type="evidence" value="ECO:0007669"/>
    <property type="project" value="UniProtKB-KW"/>
</dbReference>
<dbReference type="Pfam" id="PF01565">
    <property type="entry name" value="FAD_binding_4"/>
    <property type="match status" value="1"/>
</dbReference>
<evidence type="ECO:0000256" key="3">
    <source>
        <dbReference type="ARBA" id="ARBA00004496"/>
    </source>
</evidence>
<evidence type="ECO:0000256" key="8">
    <source>
        <dbReference type="ARBA" id="ARBA00022618"/>
    </source>
</evidence>
<evidence type="ECO:0000256" key="18">
    <source>
        <dbReference type="ARBA" id="ARBA00048914"/>
    </source>
</evidence>
<dbReference type="InterPro" id="IPR036635">
    <property type="entry name" value="MurB_C_sf"/>
</dbReference>
<dbReference type="GO" id="GO:0008762">
    <property type="term" value="F:UDP-N-acetylmuramate dehydrogenase activity"/>
    <property type="evidence" value="ECO:0007669"/>
    <property type="project" value="UniProtKB-UniRule"/>
</dbReference>
<keyword evidence="9 19" id="KW-0285">Flavoprotein</keyword>
<comment type="catalytic activity">
    <reaction evidence="18 19">
        <text>UDP-N-acetyl-alpha-D-muramate + NADP(+) = UDP-N-acetyl-3-O-(1-carboxyvinyl)-alpha-D-glucosamine + NADPH + H(+)</text>
        <dbReference type="Rhea" id="RHEA:12248"/>
        <dbReference type="ChEBI" id="CHEBI:15378"/>
        <dbReference type="ChEBI" id="CHEBI:57783"/>
        <dbReference type="ChEBI" id="CHEBI:58349"/>
        <dbReference type="ChEBI" id="CHEBI:68483"/>
        <dbReference type="ChEBI" id="CHEBI:70757"/>
        <dbReference type="EC" id="1.3.1.98"/>
    </reaction>
</comment>
<feature type="domain" description="FAD-binding PCMH-type" evidence="20">
    <location>
        <begin position="17"/>
        <end position="187"/>
    </location>
</feature>
<keyword evidence="11 19" id="KW-0521">NADP</keyword>
<keyword evidence="12 19" id="KW-0133">Cell shape</keyword>
<dbReference type="Gene3D" id="3.30.465.10">
    <property type="match status" value="1"/>
</dbReference>
<feature type="active site" evidence="19">
    <location>
        <position position="334"/>
    </location>
</feature>
<evidence type="ECO:0000256" key="2">
    <source>
        <dbReference type="ARBA" id="ARBA00003921"/>
    </source>
</evidence>
<dbReference type="Gene3D" id="3.90.78.10">
    <property type="entry name" value="UDP-N-acetylenolpyruvoylglucosamine reductase, C-terminal domain"/>
    <property type="match status" value="1"/>
</dbReference>
<dbReference type="GO" id="GO:0071949">
    <property type="term" value="F:FAD binding"/>
    <property type="evidence" value="ECO:0007669"/>
    <property type="project" value="InterPro"/>
</dbReference>
<dbReference type="Pfam" id="PF02873">
    <property type="entry name" value="MurB_C"/>
    <property type="match status" value="1"/>
</dbReference>
<dbReference type="RefSeq" id="WP_425439558.1">
    <property type="nucleotide sequence ID" value="NZ_FQXE01000011.1"/>
</dbReference>
<dbReference type="InterPro" id="IPR016169">
    <property type="entry name" value="FAD-bd_PCMH_sub2"/>
</dbReference>
<keyword evidence="14 19" id="KW-0560">Oxidoreductase</keyword>
<keyword evidence="10 19" id="KW-0274">FAD</keyword>
<evidence type="ECO:0000256" key="10">
    <source>
        <dbReference type="ARBA" id="ARBA00022827"/>
    </source>
</evidence>
<keyword evidence="7 19" id="KW-0963">Cytoplasm</keyword>
<evidence type="ECO:0000256" key="7">
    <source>
        <dbReference type="ARBA" id="ARBA00022490"/>
    </source>
</evidence>
<dbReference type="EMBL" id="FQXE01000011">
    <property type="protein sequence ID" value="SHI16294.1"/>
    <property type="molecule type" value="Genomic_DNA"/>
</dbReference>
<dbReference type="SUPFAM" id="SSF56176">
    <property type="entry name" value="FAD-binding/transporter-associated domain-like"/>
    <property type="match status" value="1"/>
</dbReference>
<sequence>MLQISEQDLTSLNTLGLRAHARALLRYRSPAQLPELSAAAGRYAGVFILGGGSNVVLAPALDCLVVKVESRGVALHGETGSELIVEAQAGENWHDFVAGCVERGWNGLENLALIPGTVGAAPVQNIGAYGVELDQRFHSLVAWDMREGRAVEMGAADCQFSYRNSFFKQAGPGRWLILKVRFGLPRRWRPVLDYPDLQGHPVLEKAGAAASARQIFDAVCEIRRRKLPDPAVLGNAGSFFKNPIVGADVLDAIRAACPEAVAYPQGGGRYKLAAGWLIDRAGWKGRRMGPVGVHERQALVLVNHGGATAQDIGLLAEAIRADVASRFGVRLEQEPVMVGA</sequence>
<evidence type="ECO:0000256" key="6">
    <source>
        <dbReference type="ARBA" id="ARBA00015188"/>
    </source>
</evidence>
<dbReference type="HAMAP" id="MF_00037">
    <property type="entry name" value="MurB"/>
    <property type="match status" value="1"/>
</dbReference>
<dbReference type="PROSITE" id="PS51387">
    <property type="entry name" value="FAD_PCMH"/>
    <property type="match status" value="1"/>
</dbReference>
<reference evidence="21 22" key="1">
    <citation type="submission" date="2016-11" db="EMBL/GenBank/DDBJ databases">
        <authorList>
            <person name="Jaros S."/>
            <person name="Januszkiewicz K."/>
            <person name="Wedrychowicz H."/>
        </authorList>
    </citation>
    <scope>NUCLEOTIDE SEQUENCE [LARGE SCALE GENOMIC DNA]</scope>
    <source>
        <strain evidence="21 22">CGMCC 1.10190</strain>
    </source>
</reference>
<evidence type="ECO:0000256" key="13">
    <source>
        <dbReference type="ARBA" id="ARBA00022984"/>
    </source>
</evidence>
<comment type="function">
    <text evidence="2 19">Cell wall formation.</text>
</comment>
<protein>
    <recommendedName>
        <fullName evidence="6 19">UDP-N-acetylenolpyruvoylglucosamine reductase</fullName>
        <ecNumber evidence="5 19">1.3.1.98</ecNumber>
    </recommendedName>
    <alternativeName>
        <fullName evidence="17 19">UDP-N-acetylmuramate dehydrogenase</fullName>
    </alternativeName>
</protein>
<keyword evidence="8 19" id="KW-0132">Cell division</keyword>
<dbReference type="STRING" id="658167.SAMN04488135_1113"/>
<keyword evidence="22" id="KW-1185">Reference proteome</keyword>
<comment type="subcellular location">
    <subcellularLocation>
        <location evidence="3 19">Cytoplasm</location>
    </subcellularLocation>
</comment>
<comment type="similarity">
    <text evidence="19">Belongs to the MurB family.</text>
</comment>
<evidence type="ECO:0000256" key="15">
    <source>
        <dbReference type="ARBA" id="ARBA00023306"/>
    </source>
</evidence>
<evidence type="ECO:0000313" key="21">
    <source>
        <dbReference type="EMBL" id="SHI16294.1"/>
    </source>
</evidence>
<dbReference type="PANTHER" id="PTHR21071">
    <property type="entry name" value="UDP-N-ACETYLENOLPYRUVOYLGLUCOSAMINE REDUCTASE"/>
    <property type="match status" value="1"/>
</dbReference>
<name>A0A1M5YWR5_9BURK</name>
<keyword evidence="16 19" id="KW-0961">Cell wall biogenesis/degradation</keyword>
<proteinExistence type="inferred from homology"/>
<dbReference type="GO" id="GO:0008360">
    <property type="term" value="P:regulation of cell shape"/>
    <property type="evidence" value="ECO:0007669"/>
    <property type="project" value="UniProtKB-KW"/>
</dbReference>
<dbReference type="SUPFAM" id="SSF56194">
    <property type="entry name" value="Uridine diphospho-N-Acetylenolpyruvylglucosamine reductase, MurB, C-terminal domain"/>
    <property type="match status" value="1"/>
</dbReference>
<dbReference type="EC" id="1.3.1.98" evidence="5 19"/>
<evidence type="ECO:0000256" key="12">
    <source>
        <dbReference type="ARBA" id="ARBA00022960"/>
    </source>
</evidence>
<dbReference type="InterPro" id="IPR016166">
    <property type="entry name" value="FAD-bd_PCMH"/>
</dbReference>
<dbReference type="AlphaFoldDB" id="A0A1M5YWR5"/>
<dbReference type="NCBIfam" id="NF010478">
    <property type="entry name" value="PRK13903.1"/>
    <property type="match status" value="1"/>
</dbReference>
<dbReference type="GO" id="GO:0009252">
    <property type="term" value="P:peptidoglycan biosynthetic process"/>
    <property type="evidence" value="ECO:0007669"/>
    <property type="project" value="UniProtKB-UniRule"/>
</dbReference>
<evidence type="ECO:0000256" key="16">
    <source>
        <dbReference type="ARBA" id="ARBA00023316"/>
    </source>
</evidence>
<dbReference type="InterPro" id="IPR011601">
    <property type="entry name" value="MurB_C"/>
</dbReference>
<gene>
    <name evidence="19" type="primary">murB</name>
    <name evidence="21" type="ORF">SAMN04488135_1113</name>
</gene>
<evidence type="ECO:0000256" key="4">
    <source>
        <dbReference type="ARBA" id="ARBA00004752"/>
    </source>
</evidence>
<dbReference type="Proteomes" id="UP000184226">
    <property type="component" value="Unassembled WGS sequence"/>
</dbReference>
<dbReference type="NCBIfam" id="NF000755">
    <property type="entry name" value="PRK00046.1"/>
    <property type="match status" value="1"/>
</dbReference>
<dbReference type="InterPro" id="IPR016167">
    <property type="entry name" value="FAD-bd_PCMH_sub1"/>
</dbReference>
<evidence type="ECO:0000256" key="9">
    <source>
        <dbReference type="ARBA" id="ARBA00022630"/>
    </source>
</evidence>
<evidence type="ECO:0000313" key="22">
    <source>
        <dbReference type="Proteomes" id="UP000184226"/>
    </source>
</evidence>
<keyword evidence="15 19" id="KW-0131">Cell cycle</keyword>
<evidence type="ECO:0000256" key="17">
    <source>
        <dbReference type="ARBA" id="ARBA00031026"/>
    </source>
</evidence>
<dbReference type="GO" id="GO:0005829">
    <property type="term" value="C:cytosol"/>
    <property type="evidence" value="ECO:0007669"/>
    <property type="project" value="TreeGrafter"/>
</dbReference>
<evidence type="ECO:0000256" key="11">
    <source>
        <dbReference type="ARBA" id="ARBA00022857"/>
    </source>
</evidence>
<comment type="pathway">
    <text evidence="4 19">Cell wall biogenesis; peptidoglycan biosynthesis.</text>
</comment>
<evidence type="ECO:0000256" key="5">
    <source>
        <dbReference type="ARBA" id="ARBA00012518"/>
    </source>
</evidence>
<dbReference type="InterPro" id="IPR003170">
    <property type="entry name" value="MurB"/>
</dbReference>
<feature type="active site" description="Proton donor" evidence="19">
    <location>
        <position position="238"/>
    </location>
</feature>
<evidence type="ECO:0000256" key="1">
    <source>
        <dbReference type="ARBA" id="ARBA00001974"/>
    </source>
</evidence>
<organism evidence="21 22">
    <name type="scientific">Pollutimonas bauzanensis</name>
    <dbReference type="NCBI Taxonomy" id="658167"/>
    <lineage>
        <taxon>Bacteria</taxon>
        <taxon>Pseudomonadati</taxon>
        <taxon>Pseudomonadota</taxon>
        <taxon>Betaproteobacteria</taxon>
        <taxon>Burkholderiales</taxon>
        <taxon>Alcaligenaceae</taxon>
        <taxon>Pollutimonas</taxon>
    </lineage>
</organism>
<dbReference type="PANTHER" id="PTHR21071:SF4">
    <property type="entry name" value="UDP-N-ACETYLENOLPYRUVOYLGLUCOSAMINE REDUCTASE"/>
    <property type="match status" value="1"/>
</dbReference>
<dbReference type="GO" id="GO:0071555">
    <property type="term" value="P:cell wall organization"/>
    <property type="evidence" value="ECO:0007669"/>
    <property type="project" value="UniProtKB-KW"/>
</dbReference>
<evidence type="ECO:0000256" key="19">
    <source>
        <dbReference type="HAMAP-Rule" id="MF_00037"/>
    </source>
</evidence>
<dbReference type="NCBIfam" id="TIGR00179">
    <property type="entry name" value="murB"/>
    <property type="match status" value="1"/>
</dbReference>
<dbReference type="InterPro" id="IPR006094">
    <property type="entry name" value="Oxid_FAD_bind_N"/>
</dbReference>
<dbReference type="UniPathway" id="UPA00219"/>
<comment type="cofactor">
    <cofactor evidence="1 19">
        <name>FAD</name>
        <dbReference type="ChEBI" id="CHEBI:57692"/>
    </cofactor>
</comment>
<evidence type="ECO:0000256" key="14">
    <source>
        <dbReference type="ARBA" id="ARBA00023002"/>
    </source>
</evidence>
<dbReference type="Gene3D" id="3.30.43.10">
    <property type="entry name" value="Uridine Diphospho-n-acetylenolpyruvylglucosamine Reductase, domain 2"/>
    <property type="match status" value="1"/>
</dbReference>
<keyword evidence="13 19" id="KW-0573">Peptidoglycan synthesis</keyword>
<accession>A0A1M5YWR5</accession>
<dbReference type="InterPro" id="IPR036318">
    <property type="entry name" value="FAD-bd_PCMH-like_sf"/>
</dbReference>